<keyword evidence="3" id="KW-1185">Reference proteome</keyword>
<name>A0A4C1ZEQ8_EUMVA</name>
<feature type="compositionally biased region" description="Polar residues" evidence="1">
    <location>
        <begin position="76"/>
        <end position="91"/>
    </location>
</feature>
<evidence type="ECO:0000256" key="1">
    <source>
        <dbReference type="SAM" id="MobiDB-lite"/>
    </source>
</evidence>
<feature type="region of interest" description="Disordered" evidence="1">
    <location>
        <begin position="74"/>
        <end position="102"/>
    </location>
</feature>
<sequence>MVAQPQALRGDRVEHLSTPAAWDAQRVKMNSYCKYGMYNFAIWDQLEVSSFKVLPQNRFVKSLKGASHCCGLEESVTASSGQSERYSNVNETPAEGRRPGDE</sequence>
<evidence type="ECO:0000313" key="2">
    <source>
        <dbReference type="EMBL" id="GBP85633.1"/>
    </source>
</evidence>
<protein>
    <submittedName>
        <fullName evidence="2">Uncharacterized protein</fullName>
    </submittedName>
</protein>
<dbReference type="Proteomes" id="UP000299102">
    <property type="component" value="Unassembled WGS sequence"/>
</dbReference>
<organism evidence="2 3">
    <name type="scientific">Eumeta variegata</name>
    <name type="common">Bagworm moth</name>
    <name type="synonym">Eumeta japonica</name>
    <dbReference type="NCBI Taxonomy" id="151549"/>
    <lineage>
        <taxon>Eukaryota</taxon>
        <taxon>Metazoa</taxon>
        <taxon>Ecdysozoa</taxon>
        <taxon>Arthropoda</taxon>
        <taxon>Hexapoda</taxon>
        <taxon>Insecta</taxon>
        <taxon>Pterygota</taxon>
        <taxon>Neoptera</taxon>
        <taxon>Endopterygota</taxon>
        <taxon>Lepidoptera</taxon>
        <taxon>Glossata</taxon>
        <taxon>Ditrysia</taxon>
        <taxon>Tineoidea</taxon>
        <taxon>Psychidae</taxon>
        <taxon>Oiketicinae</taxon>
        <taxon>Eumeta</taxon>
    </lineage>
</organism>
<dbReference type="AlphaFoldDB" id="A0A4C1ZEQ8"/>
<comment type="caution">
    <text evidence="2">The sequence shown here is derived from an EMBL/GenBank/DDBJ whole genome shotgun (WGS) entry which is preliminary data.</text>
</comment>
<proteinExistence type="predicted"/>
<evidence type="ECO:0000313" key="3">
    <source>
        <dbReference type="Proteomes" id="UP000299102"/>
    </source>
</evidence>
<gene>
    <name evidence="2" type="ORF">EVAR_62620_1</name>
</gene>
<accession>A0A4C1ZEQ8</accession>
<reference evidence="2 3" key="1">
    <citation type="journal article" date="2019" name="Commun. Biol.">
        <title>The bagworm genome reveals a unique fibroin gene that provides high tensile strength.</title>
        <authorList>
            <person name="Kono N."/>
            <person name="Nakamura H."/>
            <person name="Ohtoshi R."/>
            <person name="Tomita M."/>
            <person name="Numata K."/>
            <person name="Arakawa K."/>
        </authorList>
    </citation>
    <scope>NUCLEOTIDE SEQUENCE [LARGE SCALE GENOMIC DNA]</scope>
</reference>
<dbReference type="EMBL" id="BGZK01001749">
    <property type="protein sequence ID" value="GBP85633.1"/>
    <property type="molecule type" value="Genomic_DNA"/>
</dbReference>